<dbReference type="InterPro" id="IPR045340">
    <property type="entry name" value="DUF6533"/>
</dbReference>
<evidence type="ECO:0000313" key="3">
    <source>
        <dbReference type="EMBL" id="KAJ7779326.1"/>
    </source>
</evidence>
<feature type="transmembrane region" description="Helical" evidence="1">
    <location>
        <begin position="40"/>
        <end position="63"/>
    </location>
</feature>
<keyword evidence="1" id="KW-0472">Membrane</keyword>
<accession>A0AAD7K8X0</accession>
<name>A0AAD7K8X0_9AGAR</name>
<reference evidence="3" key="1">
    <citation type="submission" date="2023-03" db="EMBL/GenBank/DDBJ databases">
        <title>Massive genome expansion in bonnet fungi (Mycena s.s.) driven by repeated elements and novel gene families across ecological guilds.</title>
        <authorList>
            <consortium name="Lawrence Berkeley National Laboratory"/>
            <person name="Harder C.B."/>
            <person name="Miyauchi S."/>
            <person name="Viragh M."/>
            <person name="Kuo A."/>
            <person name="Thoen E."/>
            <person name="Andreopoulos B."/>
            <person name="Lu D."/>
            <person name="Skrede I."/>
            <person name="Drula E."/>
            <person name="Henrissat B."/>
            <person name="Morin E."/>
            <person name="Kohler A."/>
            <person name="Barry K."/>
            <person name="LaButti K."/>
            <person name="Morin E."/>
            <person name="Salamov A."/>
            <person name="Lipzen A."/>
            <person name="Mereny Z."/>
            <person name="Hegedus B."/>
            <person name="Baldrian P."/>
            <person name="Stursova M."/>
            <person name="Weitz H."/>
            <person name="Taylor A."/>
            <person name="Grigoriev I.V."/>
            <person name="Nagy L.G."/>
            <person name="Martin F."/>
            <person name="Kauserud H."/>
        </authorList>
    </citation>
    <scope>NUCLEOTIDE SEQUENCE</scope>
    <source>
        <strain evidence="3">CBHHK188m</strain>
    </source>
</reference>
<dbReference type="Proteomes" id="UP001215280">
    <property type="component" value="Unassembled WGS sequence"/>
</dbReference>
<gene>
    <name evidence="3" type="ORF">DFH07DRAFT_1030080</name>
</gene>
<feature type="transmembrane region" description="Helical" evidence="1">
    <location>
        <begin position="96"/>
        <end position="114"/>
    </location>
</feature>
<sequence>MPPCTRQNTEKLTVVVTYDHVLTLPSEVSYIWAPRLKRSAAWFLLVRYLAFLGNLALSPYFLADLSPESYLLVIQETFVEVTLAVRVCAMYGFNKRVFASLAVAAVITISLGAINHTVKWAIVGPETTINVTIPGCHVPTSHTEAIRKSFVILLRPGKLTPLWALPLHGNPRLTLRRAYTYKKTAGLGSGSLIVTMVRDGAAYFGMIGLVNLANILMLYIITAGSLAWFASTISVTMATRLMLNLHDAANGNWTTPTWNSSAQETDLISSRRRREELDDSIGGFSFQHERAAMGTNNV</sequence>
<dbReference type="Pfam" id="PF20151">
    <property type="entry name" value="DUF6533"/>
    <property type="match status" value="1"/>
</dbReference>
<evidence type="ECO:0000313" key="4">
    <source>
        <dbReference type="Proteomes" id="UP001215280"/>
    </source>
</evidence>
<organism evidence="3 4">
    <name type="scientific">Mycena maculata</name>
    <dbReference type="NCBI Taxonomy" id="230809"/>
    <lineage>
        <taxon>Eukaryota</taxon>
        <taxon>Fungi</taxon>
        <taxon>Dikarya</taxon>
        <taxon>Basidiomycota</taxon>
        <taxon>Agaricomycotina</taxon>
        <taxon>Agaricomycetes</taxon>
        <taxon>Agaricomycetidae</taxon>
        <taxon>Agaricales</taxon>
        <taxon>Marasmiineae</taxon>
        <taxon>Mycenaceae</taxon>
        <taxon>Mycena</taxon>
    </lineage>
</organism>
<keyword evidence="1" id="KW-0812">Transmembrane</keyword>
<proteinExistence type="predicted"/>
<keyword evidence="1" id="KW-1133">Transmembrane helix</keyword>
<evidence type="ECO:0000259" key="2">
    <source>
        <dbReference type="Pfam" id="PF20151"/>
    </source>
</evidence>
<dbReference type="EMBL" id="JARJLG010000007">
    <property type="protein sequence ID" value="KAJ7779326.1"/>
    <property type="molecule type" value="Genomic_DNA"/>
</dbReference>
<protein>
    <recommendedName>
        <fullName evidence="2">DUF6533 domain-containing protein</fullName>
    </recommendedName>
</protein>
<feature type="domain" description="DUF6533" evidence="2">
    <location>
        <begin position="13"/>
        <end position="52"/>
    </location>
</feature>
<comment type="caution">
    <text evidence="3">The sequence shown here is derived from an EMBL/GenBank/DDBJ whole genome shotgun (WGS) entry which is preliminary data.</text>
</comment>
<dbReference type="AlphaFoldDB" id="A0AAD7K8X0"/>
<evidence type="ECO:0000256" key="1">
    <source>
        <dbReference type="SAM" id="Phobius"/>
    </source>
</evidence>
<keyword evidence="4" id="KW-1185">Reference proteome</keyword>
<feature type="transmembrane region" description="Helical" evidence="1">
    <location>
        <begin position="201"/>
        <end position="230"/>
    </location>
</feature>